<evidence type="ECO:0000313" key="10">
    <source>
        <dbReference type="Proteomes" id="UP000219947"/>
    </source>
</evidence>
<keyword evidence="10" id="KW-1185">Reference proteome</keyword>
<comment type="subcellular location">
    <subcellularLocation>
        <location evidence="8">Cell membrane</location>
        <topology evidence="8">Peripheral membrane protein</topology>
    </subcellularLocation>
    <subcellularLocation>
        <location evidence="1">Membrane</location>
    </subcellularLocation>
</comment>
<keyword evidence="6 8" id="KW-0139">CF(1)</keyword>
<comment type="similarity">
    <text evidence="8">Belongs to the ATPase delta chain family.</text>
</comment>
<dbReference type="GO" id="GO:0005886">
    <property type="term" value="C:plasma membrane"/>
    <property type="evidence" value="ECO:0007669"/>
    <property type="project" value="UniProtKB-SubCell"/>
</dbReference>
<dbReference type="EMBL" id="PDEV01000001">
    <property type="protein sequence ID" value="PEN16563.1"/>
    <property type="molecule type" value="Genomic_DNA"/>
</dbReference>
<dbReference type="RefSeq" id="WP_048780186.1">
    <property type="nucleotide sequence ID" value="NZ_CAURLQ010000009.1"/>
</dbReference>
<dbReference type="InterPro" id="IPR020781">
    <property type="entry name" value="ATPase_OSCP/d_CS"/>
</dbReference>
<reference evidence="9" key="1">
    <citation type="submission" date="2017-10" db="EMBL/GenBank/DDBJ databases">
        <title>Kefir isolates.</title>
        <authorList>
            <person name="Kim Y."/>
            <person name="Blasche S."/>
        </authorList>
    </citation>
    <scope>NUCLEOTIDE SEQUENCE [LARGE SCALE GENOMIC DNA]</scope>
    <source>
        <strain evidence="9">OG2-2</strain>
    </source>
</reference>
<evidence type="ECO:0000313" key="9">
    <source>
        <dbReference type="EMBL" id="PEN16563.1"/>
    </source>
</evidence>
<dbReference type="HAMAP" id="MF_01416">
    <property type="entry name" value="ATP_synth_delta_bact"/>
    <property type="match status" value="1"/>
</dbReference>
<dbReference type="GO" id="GO:0045259">
    <property type="term" value="C:proton-transporting ATP synthase complex"/>
    <property type="evidence" value="ECO:0007669"/>
    <property type="project" value="UniProtKB-KW"/>
</dbReference>
<keyword evidence="8" id="KW-1003">Cell membrane</keyword>
<sequence length="271" mass="28784">MAGVSTESLSKVEAVLEANASLNPLNLASELFAVVDVLDHDGGLRRGLTDSSREGKDRENIAQAIFSGKISSQALKVLTTAVALRWSQERDLADALEKAAVLASIASAQSRGGADALEEVTNELLTFVRNVDGTPEAQAALSDNLASKEAKKKLAVALGGPAATAEGVLLLERIGSESRGHHAARLADEFVEIIVTRQNRYIAKVTSAVALSQAQLERLSRTLNKIYNRQLKLDVSIDTAVLGGMCVQIGDEIIDGTVGTRLDDLERDLQA</sequence>
<dbReference type="NCBIfam" id="TIGR01145">
    <property type="entry name" value="ATP_synt_delta"/>
    <property type="match status" value="1"/>
</dbReference>
<dbReference type="NCBIfam" id="NF009967">
    <property type="entry name" value="PRK13430.1"/>
    <property type="match status" value="1"/>
</dbReference>
<organism evidence="9 10">
    <name type="scientific">Rothia dentocariosa</name>
    <dbReference type="NCBI Taxonomy" id="2047"/>
    <lineage>
        <taxon>Bacteria</taxon>
        <taxon>Bacillati</taxon>
        <taxon>Actinomycetota</taxon>
        <taxon>Actinomycetes</taxon>
        <taxon>Micrococcales</taxon>
        <taxon>Micrococcaceae</taxon>
        <taxon>Rothia</taxon>
    </lineage>
</organism>
<evidence type="ECO:0000256" key="3">
    <source>
        <dbReference type="ARBA" id="ARBA00022781"/>
    </source>
</evidence>
<accession>A0A2A8D6Y7</accession>
<keyword evidence="5 8" id="KW-0472">Membrane</keyword>
<evidence type="ECO:0000256" key="2">
    <source>
        <dbReference type="ARBA" id="ARBA00022448"/>
    </source>
</evidence>
<evidence type="ECO:0000256" key="4">
    <source>
        <dbReference type="ARBA" id="ARBA00023065"/>
    </source>
</evidence>
<evidence type="ECO:0000256" key="5">
    <source>
        <dbReference type="ARBA" id="ARBA00023136"/>
    </source>
</evidence>
<dbReference type="PRINTS" id="PR00125">
    <property type="entry name" value="ATPASEDELTA"/>
</dbReference>
<keyword evidence="4 8" id="KW-0406">Ion transport</keyword>
<dbReference type="InterPro" id="IPR000711">
    <property type="entry name" value="ATPase_OSCP/dsu"/>
</dbReference>
<gene>
    <name evidence="8" type="primary">atpH</name>
    <name evidence="9" type="ORF">CRM92_00520</name>
</gene>
<dbReference type="GO" id="GO:0046933">
    <property type="term" value="F:proton-transporting ATP synthase activity, rotational mechanism"/>
    <property type="evidence" value="ECO:0007669"/>
    <property type="project" value="UniProtKB-UniRule"/>
</dbReference>
<proteinExistence type="inferred from homology"/>
<keyword evidence="2 8" id="KW-0813">Transport</keyword>
<evidence type="ECO:0000256" key="6">
    <source>
        <dbReference type="ARBA" id="ARBA00023196"/>
    </source>
</evidence>
<dbReference type="PANTHER" id="PTHR11910">
    <property type="entry name" value="ATP SYNTHASE DELTA CHAIN"/>
    <property type="match status" value="1"/>
</dbReference>
<comment type="function">
    <text evidence="8">This protein is part of the stalk that links CF(0) to CF(1). It either transmits conformational changes from CF(0) to CF(1) or is implicated in proton conduction.</text>
</comment>
<dbReference type="AlphaFoldDB" id="A0A2A8D6Y7"/>
<keyword evidence="7 8" id="KW-0066">ATP synthesis</keyword>
<evidence type="ECO:0000256" key="1">
    <source>
        <dbReference type="ARBA" id="ARBA00004370"/>
    </source>
</evidence>
<comment type="caution">
    <text evidence="9">The sequence shown here is derived from an EMBL/GenBank/DDBJ whole genome shotgun (WGS) entry which is preliminary data.</text>
</comment>
<dbReference type="Proteomes" id="UP000219947">
    <property type="component" value="Unassembled WGS sequence"/>
</dbReference>
<comment type="function">
    <text evidence="8">F(1)F(0) ATP synthase produces ATP from ADP in the presence of a proton or sodium gradient. F-type ATPases consist of two structural domains, F(1) containing the extramembraneous catalytic core and F(0) containing the membrane proton channel, linked together by a central stalk and a peripheral stalk. During catalysis, ATP synthesis in the catalytic domain of F(1) is coupled via a rotary mechanism of the central stalk subunits to proton translocation.</text>
</comment>
<evidence type="ECO:0000256" key="7">
    <source>
        <dbReference type="ARBA" id="ARBA00023310"/>
    </source>
</evidence>
<protein>
    <recommendedName>
        <fullName evidence="8">ATP synthase subunit delta</fullName>
    </recommendedName>
    <alternativeName>
        <fullName evidence="8">ATP synthase F(1) sector subunit delta</fullName>
    </alternativeName>
    <alternativeName>
        <fullName evidence="8">F-type ATPase subunit delta</fullName>
        <shortName evidence="8">F-ATPase subunit delta</shortName>
    </alternativeName>
</protein>
<keyword evidence="3 8" id="KW-0375">Hydrogen ion transport</keyword>
<dbReference type="PROSITE" id="PS00389">
    <property type="entry name" value="ATPASE_DELTA"/>
    <property type="match status" value="1"/>
</dbReference>
<dbReference type="Pfam" id="PF00213">
    <property type="entry name" value="OSCP"/>
    <property type="match status" value="1"/>
</dbReference>
<evidence type="ECO:0000256" key="8">
    <source>
        <dbReference type="HAMAP-Rule" id="MF_01416"/>
    </source>
</evidence>
<name>A0A2A8D6Y7_9MICC</name>